<dbReference type="GO" id="GO:0005886">
    <property type="term" value="C:plasma membrane"/>
    <property type="evidence" value="ECO:0007669"/>
    <property type="project" value="TreeGrafter"/>
</dbReference>
<comment type="caution">
    <text evidence="4">The sequence shown here is derived from an EMBL/GenBank/DDBJ whole genome shotgun (WGS) entry which is preliminary data.</text>
</comment>
<dbReference type="Pfam" id="PF03717">
    <property type="entry name" value="PBP_dimer"/>
    <property type="match status" value="1"/>
</dbReference>
<evidence type="ECO:0000256" key="1">
    <source>
        <dbReference type="ARBA" id="ARBA00004370"/>
    </source>
</evidence>
<sequence>MEDHGQEGMELAFDKELAGKPGSRRVIKDRLGRVVEGVGEEVPPQDGQDIQLSIDSKVQYYAYQKLK</sequence>
<keyword evidence="2" id="KW-0472">Membrane</keyword>
<protein>
    <submittedName>
        <fullName evidence="4">Peptidoglycan D,D-transpeptidase FtsI</fullName>
        <ecNumber evidence="4">3.4.16.4</ecNumber>
    </submittedName>
</protein>
<dbReference type="EMBL" id="VSSQ01121040">
    <property type="protein sequence ID" value="MPN53672.1"/>
    <property type="molecule type" value="Genomic_DNA"/>
</dbReference>
<organism evidence="4">
    <name type="scientific">bioreactor metagenome</name>
    <dbReference type="NCBI Taxonomy" id="1076179"/>
    <lineage>
        <taxon>unclassified sequences</taxon>
        <taxon>metagenomes</taxon>
        <taxon>ecological metagenomes</taxon>
    </lineage>
</organism>
<dbReference type="SUPFAM" id="SSF56519">
    <property type="entry name" value="Penicillin binding protein dimerisation domain"/>
    <property type="match status" value="1"/>
</dbReference>
<accession>A0A645IS67</accession>
<dbReference type="AlphaFoldDB" id="A0A645IS67"/>
<dbReference type="PANTHER" id="PTHR30627">
    <property type="entry name" value="PEPTIDOGLYCAN D,D-TRANSPEPTIDASE"/>
    <property type="match status" value="1"/>
</dbReference>
<keyword evidence="4" id="KW-0378">Hydrolase</keyword>
<evidence type="ECO:0000313" key="4">
    <source>
        <dbReference type="EMBL" id="MPN53672.1"/>
    </source>
</evidence>
<evidence type="ECO:0000256" key="2">
    <source>
        <dbReference type="ARBA" id="ARBA00023136"/>
    </source>
</evidence>
<dbReference type="GO" id="GO:0008658">
    <property type="term" value="F:penicillin binding"/>
    <property type="evidence" value="ECO:0007669"/>
    <property type="project" value="InterPro"/>
</dbReference>
<dbReference type="EC" id="3.4.16.4" evidence="4"/>
<keyword evidence="4" id="KW-0645">Protease</keyword>
<feature type="domain" description="Penicillin-binding protein dimerisation" evidence="3">
    <location>
        <begin position="5"/>
        <end position="37"/>
    </location>
</feature>
<dbReference type="InterPro" id="IPR050515">
    <property type="entry name" value="Beta-lactam/transpept"/>
</dbReference>
<dbReference type="Gene3D" id="3.90.1310.10">
    <property type="entry name" value="Penicillin-binding protein 2a (Domain 2)"/>
    <property type="match status" value="1"/>
</dbReference>
<keyword evidence="4" id="KW-0121">Carboxypeptidase</keyword>
<dbReference type="PANTHER" id="PTHR30627:SF1">
    <property type="entry name" value="PEPTIDOGLYCAN D,D-TRANSPEPTIDASE FTSI"/>
    <property type="match status" value="1"/>
</dbReference>
<name>A0A645IS67_9ZZZZ</name>
<comment type="subcellular location">
    <subcellularLocation>
        <location evidence="1">Membrane</location>
    </subcellularLocation>
</comment>
<dbReference type="InterPro" id="IPR036138">
    <property type="entry name" value="PBP_dimer_sf"/>
</dbReference>
<evidence type="ECO:0000259" key="3">
    <source>
        <dbReference type="Pfam" id="PF03717"/>
    </source>
</evidence>
<reference evidence="4" key="1">
    <citation type="submission" date="2019-08" db="EMBL/GenBank/DDBJ databases">
        <authorList>
            <person name="Kucharzyk K."/>
            <person name="Murdoch R.W."/>
            <person name="Higgins S."/>
            <person name="Loffler F."/>
        </authorList>
    </citation>
    <scope>NUCLEOTIDE SEQUENCE</scope>
</reference>
<proteinExistence type="predicted"/>
<dbReference type="InterPro" id="IPR005311">
    <property type="entry name" value="PBP_dimer"/>
</dbReference>
<dbReference type="GO" id="GO:0009002">
    <property type="term" value="F:serine-type D-Ala-D-Ala carboxypeptidase activity"/>
    <property type="evidence" value="ECO:0007669"/>
    <property type="project" value="UniProtKB-EC"/>
</dbReference>
<dbReference type="GO" id="GO:0071555">
    <property type="term" value="P:cell wall organization"/>
    <property type="evidence" value="ECO:0007669"/>
    <property type="project" value="TreeGrafter"/>
</dbReference>
<gene>
    <name evidence="4" type="primary">ftsI_9</name>
    <name evidence="4" type="ORF">SDC9_201336</name>
</gene>